<evidence type="ECO:0000256" key="1">
    <source>
        <dbReference type="ARBA" id="ARBA00023015"/>
    </source>
</evidence>
<feature type="domain" description="HTH tetR-type" evidence="5">
    <location>
        <begin position="15"/>
        <end position="75"/>
    </location>
</feature>
<evidence type="ECO:0000313" key="6">
    <source>
        <dbReference type="EMBL" id="CAB4905669.1"/>
    </source>
</evidence>
<sequence length="282" mass="29951">MPDQAARDRRAQKKALTRIAVRRAAQRLFAERSFAEVTVADIAAAADVAVQTVFNHFPTKEDLFFADRAAWVAGPAAAVTSRRPGTAAVATAHSWLADQVAEVPELLTRADVRTLSADILASPSLRLRQRELFRDSEDQLAVALRTTWSIEVGELPGLELAASMTSALLLTAARVVLAEQWRQLVEVPLDSPALADRVAEVQRTSRQALAAVGGDFPRLADREGAPSALRTVARLEAGKPADDRVARSIRPAGGQPTATTGSSTVSTRSATSSADIGTANAV</sequence>
<feature type="region of interest" description="Disordered" evidence="4">
    <location>
        <begin position="240"/>
        <end position="282"/>
    </location>
</feature>
<dbReference type="InterPro" id="IPR050109">
    <property type="entry name" value="HTH-type_TetR-like_transc_reg"/>
</dbReference>
<evidence type="ECO:0000256" key="2">
    <source>
        <dbReference type="ARBA" id="ARBA00023125"/>
    </source>
</evidence>
<dbReference type="PROSITE" id="PS50977">
    <property type="entry name" value="HTH_TETR_2"/>
    <property type="match status" value="1"/>
</dbReference>
<gene>
    <name evidence="6" type="ORF">UFOPK3609_00524</name>
</gene>
<keyword evidence="1" id="KW-0805">Transcription regulation</keyword>
<dbReference type="InterPro" id="IPR009057">
    <property type="entry name" value="Homeodomain-like_sf"/>
</dbReference>
<dbReference type="SUPFAM" id="SSF46689">
    <property type="entry name" value="Homeodomain-like"/>
    <property type="match status" value="1"/>
</dbReference>
<accession>A0A6J7GQL4</accession>
<feature type="compositionally biased region" description="Low complexity" evidence="4">
    <location>
        <begin position="257"/>
        <end position="274"/>
    </location>
</feature>
<organism evidence="6">
    <name type="scientific">freshwater metagenome</name>
    <dbReference type="NCBI Taxonomy" id="449393"/>
    <lineage>
        <taxon>unclassified sequences</taxon>
        <taxon>metagenomes</taxon>
        <taxon>ecological metagenomes</taxon>
    </lineage>
</organism>
<protein>
    <submittedName>
        <fullName evidence="6">Unannotated protein</fullName>
    </submittedName>
</protein>
<evidence type="ECO:0000259" key="5">
    <source>
        <dbReference type="PROSITE" id="PS50977"/>
    </source>
</evidence>
<keyword evidence="2" id="KW-0238">DNA-binding</keyword>
<dbReference type="InterPro" id="IPR001647">
    <property type="entry name" value="HTH_TetR"/>
</dbReference>
<dbReference type="Gene3D" id="1.10.357.10">
    <property type="entry name" value="Tetracycline Repressor, domain 2"/>
    <property type="match status" value="1"/>
</dbReference>
<dbReference type="PRINTS" id="PR00455">
    <property type="entry name" value="HTHTETR"/>
</dbReference>
<name>A0A6J7GQL4_9ZZZZ</name>
<dbReference type="GO" id="GO:0000976">
    <property type="term" value="F:transcription cis-regulatory region binding"/>
    <property type="evidence" value="ECO:0007669"/>
    <property type="project" value="TreeGrafter"/>
</dbReference>
<dbReference type="AlphaFoldDB" id="A0A6J7GQL4"/>
<dbReference type="PANTHER" id="PTHR30055:SF234">
    <property type="entry name" value="HTH-TYPE TRANSCRIPTIONAL REGULATOR BETI"/>
    <property type="match status" value="1"/>
</dbReference>
<evidence type="ECO:0000256" key="3">
    <source>
        <dbReference type="ARBA" id="ARBA00023163"/>
    </source>
</evidence>
<proteinExistence type="predicted"/>
<dbReference type="GO" id="GO:0003700">
    <property type="term" value="F:DNA-binding transcription factor activity"/>
    <property type="evidence" value="ECO:0007669"/>
    <property type="project" value="TreeGrafter"/>
</dbReference>
<reference evidence="6" key="1">
    <citation type="submission" date="2020-05" db="EMBL/GenBank/DDBJ databases">
        <authorList>
            <person name="Chiriac C."/>
            <person name="Salcher M."/>
            <person name="Ghai R."/>
            <person name="Kavagutti S V."/>
        </authorList>
    </citation>
    <scope>NUCLEOTIDE SEQUENCE</scope>
</reference>
<evidence type="ECO:0000256" key="4">
    <source>
        <dbReference type="SAM" id="MobiDB-lite"/>
    </source>
</evidence>
<keyword evidence="3" id="KW-0804">Transcription</keyword>
<dbReference type="EMBL" id="CAFBMQ010000054">
    <property type="protein sequence ID" value="CAB4905669.1"/>
    <property type="molecule type" value="Genomic_DNA"/>
</dbReference>
<dbReference type="Pfam" id="PF00440">
    <property type="entry name" value="TetR_N"/>
    <property type="match status" value="1"/>
</dbReference>
<dbReference type="PANTHER" id="PTHR30055">
    <property type="entry name" value="HTH-TYPE TRANSCRIPTIONAL REGULATOR RUTR"/>
    <property type="match status" value="1"/>
</dbReference>